<sequence length="78" mass="8701">MMRLQESDVRSKEAEAAFHPSRPLPASASAAALRHEPTLMFLQEDDIQPAGLRKSLTGPYWGWKIWITGGDSRLPLDP</sequence>
<evidence type="ECO:0000256" key="1">
    <source>
        <dbReference type="SAM" id="MobiDB-lite"/>
    </source>
</evidence>
<proteinExistence type="predicted"/>
<keyword evidence="3" id="KW-1185">Reference proteome</keyword>
<accession>A0ABM6THN3</accession>
<evidence type="ECO:0000313" key="3">
    <source>
        <dbReference type="Proteomes" id="UP000240527"/>
    </source>
</evidence>
<feature type="compositionally biased region" description="Basic and acidic residues" evidence="1">
    <location>
        <begin position="1"/>
        <end position="16"/>
    </location>
</feature>
<reference evidence="2 3" key="1">
    <citation type="journal article" date="2015" name="Biotechnol. Bioeng.">
        <title>Genome sequence and phenotypic characterization of Caulobacter segnis.</title>
        <authorList>
            <person name="Patel S."/>
            <person name="Fletcher B."/>
            <person name="Scott D.C."/>
            <person name="Ely B."/>
        </authorList>
    </citation>
    <scope>NUCLEOTIDE SEQUENCE [LARGE SCALE GENOMIC DNA]</scope>
    <source>
        <strain evidence="2 3">TK0059</strain>
    </source>
</reference>
<protein>
    <submittedName>
        <fullName evidence="2">Uncharacterized protein</fullName>
    </submittedName>
</protein>
<dbReference type="EMBL" id="CP027850">
    <property type="protein sequence ID" value="AVQ02688.1"/>
    <property type="molecule type" value="Genomic_DNA"/>
</dbReference>
<organism evidence="2 3">
    <name type="scientific">Caulobacter segnis</name>
    <dbReference type="NCBI Taxonomy" id="88688"/>
    <lineage>
        <taxon>Bacteria</taxon>
        <taxon>Pseudomonadati</taxon>
        <taxon>Pseudomonadota</taxon>
        <taxon>Alphaproteobacteria</taxon>
        <taxon>Caulobacterales</taxon>
        <taxon>Caulobacteraceae</taxon>
        <taxon>Caulobacter</taxon>
    </lineage>
</organism>
<gene>
    <name evidence="2" type="ORF">B7G68_13005</name>
</gene>
<dbReference type="Proteomes" id="UP000240527">
    <property type="component" value="Chromosome"/>
</dbReference>
<name>A0ABM6THN3_9CAUL</name>
<evidence type="ECO:0000313" key="2">
    <source>
        <dbReference type="EMBL" id="AVQ02688.1"/>
    </source>
</evidence>
<feature type="region of interest" description="Disordered" evidence="1">
    <location>
        <begin position="1"/>
        <end position="23"/>
    </location>
</feature>